<proteinExistence type="predicted"/>
<name>A0A2T7D4N8_9POAL</name>
<accession>A0A2T7D4N8</accession>
<protein>
    <submittedName>
        <fullName evidence="1">Uncharacterized protein</fullName>
    </submittedName>
</protein>
<organism evidence="1 2">
    <name type="scientific">Panicum hallii var. hallii</name>
    <dbReference type="NCBI Taxonomy" id="1504633"/>
    <lineage>
        <taxon>Eukaryota</taxon>
        <taxon>Viridiplantae</taxon>
        <taxon>Streptophyta</taxon>
        <taxon>Embryophyta</taxon>
        <taxon>Tracheophyta</taxon>
        <taxon>Spermatophyta</taxon>
        <taxon>Magnoliopsida</taxon>
        <taxon>Liliopsida</taxon>
        <taxon>Poales</taxon>
        <taxon>Poaceae</taxon>
        <taxon>PACMAD clade</taxon>
        <taxon>Panicoideae</taxon>
        <taxon>Panicodae</taxon>
        <taxon>Paniceae</taxon>
        <taxon>Panicinae</taxon>
        <taxon>Panicum</taxon>
        <taxon>Panicum sect. Panicum</taxon>
    </lineage>
</organism>
<dbReference type="Gramene" id="PUZ50512">
    <property type="protein sequence ID" value="PUZ50512"/>
    <property type="gene ID" value="GQ55_6G064300"/>
</dbReference>
<reference evidence="1 2" key="1">
    <citation type="submission" date="2018-04" db="EMBL/GenBank/DDBJ databases">
        <title>WGS assembly of Panicum hallii var. hallii HAL2.</title>
        <authorList>
            <person name="Lovell J."/>
            <person name="Jenkins J."/>
            <person name="Lowry D."/>
            <person name="Mamidi S."/>
            <person name="Sreedasyam A."/>
            <person name="Weng X."/>
            <person name="Barry K."/>
            <person name="Bonette J."/>
            <person name="Campitelli B."/>
            <person name="Daum C."/>
            <person name="Gordon S."/>
            <person name="Gould B."/>
            <person name="Lipzen A."/>
            <person name="MacQueen A."/>
            <person name="Palacio-Mejia J."/>
            <person name="Plott C."/>
            <person name="Shakirov E."/>
            <person name="Shu S."/>
            <person name="Yoshinaga Y."/>
            <person name="Zane M."/>
            <person name="Rokhsar D."/>
            <person name="Grimwood J."/>
            <person name="Schmutz J."/>
            <person name="Juenger T."/>
        </authorList>
    </citation>
    <scope>NUCLEOTIDE SEQUENCE [LARGE SCALE GENOMIC DNA]</scope>
    <source>
        <strain evidence="2">cv. HAL2</strain>
    </source>
</reference>
<keyword evidence="2" id="KW-1185">Reference proteome</keyword>
<dbReference type="EMBL" id="CM009754">
    <property type="protein sequence ID" value="PUZ50512.1"/>
    <property type="molecule type" value="Genomic_DNA"/>
</dbReference>
<evidence type="ECO:0000313" key="1">
    <source>
        <dbReference type="EMBL" id="PUZ50512.1"/>
    </source>
</evidence>
<gene>
    <name evidence="1" type="ORF">GQ55_6G064300</name>
</gene>
<dbReference type="AlphaFoldDB" id="A0A2T7D4N8"/>
<evidence type="ECO:0000313" key="2">
    <source>
        <dbReference type="Proteomes" id="UP000244336"/>
    </source>
</evidence>
<dbReference type="Proteomes" id="UP000244336">
    <property type="component" value="Chromosome 6"/>
</dbReference>
<sequence length="67" mass="7512">MTIVASYEAGGYSHCFVNKSSKPCLSSISTKTTRVSVQPNYPNEQRKQMKSHMFAKLCAISLMRLPK</sequence>